<comment type="caution">
    <text evidence="3">The sequence shown here is derived from an EMBL/GenBank/DDBJ whole genome shotgun (WGS) entry which is preliminary data.</text>
</comment>
<name>A0A1F5T0V8_9BACT</name>
<dbReference type="InterPro" id="IPR035901">
    <property type="entry name" value="GIY-YIG_endonuc_sf"/>
</dbReference>
<dbReference type="CDD" id="cd10448">
    <property type="entry name" value="GIY-YIG_unchar_3"/>
    <property type="match status" value="1"/>
</dbReference>
<protein>
    <recommendedName>
        <fullName evidence="2">GIY-YIG domain-containing protein</fullName>
    </recommendedName>
</protein>
<dbReference type="STRING" id="1798002.A2478_03630"/>
<evidence type="ECO:0000313" key="4">
    <source>
        <dbReference type="Proteomes" id="UP000179001"/>
    </source>
</evidence>
<dbReference type="Gene3D" id="3.40.1440.10">
    <property type="entry name" value="GIY-YIG endonuclease"/>
    <property type="match status" value="1"/>
</dbReference>
<dbReference type="EMBL" id="MFGJ01000006">
    <property type="protein sequence ID" value="OGF32383.1"/>
    <property type="molecule type" value="Genomic_DNA"/>
</dbReference>
<dbReference type="Pfam" id="PF01541">
    <property type="entry name" value="GIY-YIG"/>
    <property type="match status" value="1"/>
</dbReference>
<organism evidence="3 4">
    <name type="scientific">Candidatus Falkowbacteria bacterium RIFOXYC2_FULL_36_12</name>
    <dbReference type="NCBI Taxonomy" id="1798002"/>
    <lineage>
        <taxon>Bacteria</taxon>
        <taxon>Candidatus Falkowiibacteriota</taxon>
    </lineage>
</organism>
<sequence>MSGFVYIMTNKLNSVLYTGSTSDIVARVKQHKEKYFPNSFTAKYNINKLVYLEFFETREEAYIREHQIKRRNRIHKIKLIELKNPMYRDLINEILQDGFDKFT</sequence>
<dbReference type="PANTHER" id="PTHR34477">
    <property type="entry name" value="UPF0213 PROTEIN YHBQ"/>
    <property type="match status" value="1"/>
</dbReference>
<proteinExistence type="inferred from homology"/>
<evidence type="ECO:0000256" key="1">
    <source>
        <dbReference type="ARBA" id="ARBA00007435"/>
    </source>
</evidence>
<dbReference type="SMART" id="SM00465">
    <property type="entry name" value="GIYc"/>
    <property type="match status" value="1"/>
</dbReference>
<reference evidence="3 4" key="1">
    <citation type="journal article" date="2016" name="Nat. Commun.">
        <title>Thousands of microbial genomes shed light on interconnected biogeochemical processes in an aquifer system.</title>
        <authorList>
            <person name="Anantharaman K."/>
            <person name="Brown C.T."/>
            <person name="Hug L.A."/>
            <person name="Sharon I."/>
            <person name="Castelle C.J."/>
            <person name="Probst A.J."/>
            <person name="Thomas B.C."/>
            <person name="Singh A."/>
            <person name="Wilkins M.J."/>
            <person name="Karaoz U."/>
            <person name="Brodie E.L."/>
            <person name="Williams K.H."/>
            <person name="Hubbard S.S."/>
            <person name="Banfield J.F."/>
        </authorList>
    </citation>
    <scope>NUCLEOTIDE SEQUENCE [LARGE SCALE GENOMIC DNA]</scope>
</reference>
<dbReference type="PROSITE" id="PS50164">
    <property type="entry name" value="GIY_YIG"/>
    <property type="match status" value="1"/>
</dbReference>
<dbReference type="Proteomes" id="UP000179001">
    <property type="component" value="Unassembled WGS sequence"/>
</dbReference>
<feature type="domain" description="GIY-YIG" evidence="2">
    <location>
        <begin position="1"/>
        <end position="78"/>
    </location>
</feature>
<evidence type="ECO:0000259" key="2">
    <source>
        <dbReference type="PROSITE" id="PS50164"/>
    </source>
</evidence>
<gene>
    <name evidence="3" type="ORF">A2478_03630</name>
</gene>
<dbReference type="InterPro" id="IPR050190">
    <property type="entry name" value="UPF0213_domain"/>
</dbReference>
<evidence type="ECO:0000313" key="3">
    <source>
        <dbReference type="EMBL" id="OGF32383.1"/>
    </source>
</evidence>
<comment type="similarity">
    <text evidence="1">Belongs to the UPF0213 family.</text>
</comment>
<dbReference type="InterPro" id="IPR000305">
    <property type="entry name" value="GIY-YIG_endonuc"/>
</dbReference>
<accession>A0A1F5T0V8</accession>
<dbReference type="AlphaFoldDB" id="A0A1F5T0V8"/>
<dbReference type="PANTHER" id="PTHR34477:SF5">
    <property type="entry name" value="BSL5627 PROTEIN"/>
    <property type="match status" value="1"/>
</dbReference>
<dbReference type="SUPFAM" id="SSF82771">
    <property type="entry name" value="GIY-YIG endonuclease"/>
    <property type="match status" value="1"/>
</dbReference>